<evidence type="ECO:0000256" key="2">
    <source>
        <dbReference type="SAM" id="SignalP"/>
    </source>
</evidence>
<keyword evidence="1" id="KW-1133">Transmembrane helix</keyword>
<evidence type="ECO:0000256" key="1">
    <source>
        <dbReference type="SAM" id="Phobius"/>
    </source>
</evidence>
<feature type="transmembrane region" description="Helical" evidence="1">
    <location>
        <begin position="1580"/>
        <end position="1598"/>
    </location>
</feature>
<evidence type="ECO:0000313" key="4">
    <source>
        <dbReference type="Proteomes" id="UP000054937"/>
    </source>
</evidence>
<keyword evidence="1" id="KW-0472">Membrane</keyword>
<feature type="transmembrane region" description="Helical" evidence="1">
    <location>
        <begin position="1673"/>
        <end position="1697"/>
    </location>
</feature>
<dbReference type="EMBL" id="LDAU01000116">
    <property type="protein sequence ID" value="KRX04450.1"/>
    <property type="molecule type" value="Genomic_DNA"/>
</dbReference>
<reference evidence="3 4" key="1">
    <citation type="journal article" date="2015" name="Sci. Rep.">
        <title>Genome of the facultative scuticociliatosis pathogen Pseudocohnilembus persalinus provides insight into its virulence through horizontal gene transfer.</title>
        <authorList>
            <person name="Xiong J."/>
            <person name="Wang G."/>
            <person name="Cheng J."/>
            <person name="Tian M."/>
            <person name="Pan X."/>
            <person name="Warren A."/>
            <person name="Jiang C."/>
            <person name="Yuan D."/>
            <person name="Miao W."/>
        </authorList>
    </citation>
    <scope>NUCLEOTIDE SEQUENCE [LARGE SCALE GENOMIC DNA]</scope>
    <source>
        <strain evidence="3">36N120E</strain>
    </source>
</reference>
<feature type="transmembrane region" description="Helical" evidence="1">
    <location>
        <begin position="1636"/>
        <end position="1658"/>
    </location>
</feature>
<organism evidence="3 4">
    <name type="scientific">Pseudocohnilembus persalinus</name>
    <name type="common">Ciliate</name>
    <dbReference type="NCBI Taxonomy" id="266149"/>
    <lineage>
        <taxon>Eukaryota</taxon>
        <taxon>Sar</taxon>
        <taxon>Alveolata</taxon>
        <taxon>Ciliophora</taxon>
        <taxon>Intramacronucleata</taxon>
        <taxon>Oligohymenophorea</taxon>
        <taxon>Scuticociliatia</taxon>
        <taxon>Philasterida</taxon>
        <taxon>Pseudocohnilembidae</taxon>
        <taxon>Pseudocohnilembus</taxon>
    </lineage>
</organism>
<comment type="caution">
    <text evidence="3">The sequence shown here is derived from an EMBL/GenBank/DDBJ whole genome shotgun (WGS) entry which is preliminary data.</text>
</comment>
<feature type="signal peptide" evidence="2">
    <location>
        <begin position="1"/>
        <end position="30"/>
    </location>
</feature>
<feature type="chain" id="PRO_5006867542" evidence="2">
    <location>
        <begin position="31"/>
        <end position="1721"/>
    </location>
</feature>
<name>A0A0V0QQ72_PSEPJ</name>
<gene>
    <name evidence="3" type="ORF">PPERSA_00219</name>
</gene>
<protein>
    <submittedName>
        <fullName evidence="3">Insulin-like growth factor binding protein, N-terminal</fullName>
    </submittedName>
</protein>
<accession>A0A0V0QQ72</accession>
<keyword evidence="2" id="KW-0732">Signal</keyword>
<dbReference type="OrthoDB" id="430044at2759"/>
<feature type="transmembrane region" description="Helical" evidence="1">
    <location>
        <begin position="1444"/>
        <end position="1465"/>
    </location>
</feature>
<dbReference type="InterPro" id="IPR009030">
    <property type="entry name" value="Growth_fac_rcpt_cys_sf"/>
</dbReference>
<keyword evidence="4" id="KW-1185">Reference proteome</keyword>
<dbReference type="SUPFAM" id="SSF57184">
    <property type="entry name" value="Growth factor receptor domain"/>
    <property type="match status" value="1"/>
</dbReference>
<keyword evidence="1" id="KW-0812">Transmembrane</keyword>
<dbReference type="Proteomes" id="UP000054937">
    <property type="component" value="Unassembled WGS sequence"/>
</dbReference>
<evidence type="ECO:0000313" key="3">
    <source>
        <dbReference type="EMBL" id="KRX04450.1"/>
    </source>
</evidence>
<proteinExistence type="predicted"/>
<sequence>MRQNRKKQLNLLSLLIIIFITLINFPQTQQIDCEQRYTGCETCSQTECLNCKQGYGLENGQCFSCAYYNNIGCIQCDNVQQCDKCANGYYLEQIQYQSYLSSKCYECREGCAKCEDKESCIECEGANRDPQQNCQCKESYEEGLGGECELSCWVGVGVGVGVEFLGMEEVQFRVLFGEGKGLEDKEGFFGVFGEEQCYYAFEEEFVELFGEEPRCKISVGDGELEILVNFSYTTIYDASSQYVRLNQKNFFGEDCDYSSVLQDIQGYQGNFATYTSDLNPAIGQSGVQIQQNCEKASFQINNVQNDGKRDLKNLSWQVIKSSNPQENLDEINAAFSNFVQKEGEILLELFQQDSVYTLKIDFENYYGNQGSYQQDFSIQKDTLNVEINYKDLDLMQFLFSVQNENNIKSIKSSYSKYYSTEACKFAFDSQFLENFGYYPTCKVFKNALKQIEILVQLSYWTIYDPSYHKISLKMENLIQGGCDYSKYLENLENYEGNFKNYNNNKLPVIQNNQFQFSQGCNFLNFNILSILNDGKRRLKKISWEMVSSSDGEENLVLINDAIKATGNNNRSLVLGVENFVMGNFYQLVVSMTNFLDKQNQFVYEFEFKEKGDISIDLVNIQSQQSVLTVKENDLMIFELSYEACEFVQNYVNNIQYEYFLTVNNEKNEQIYTENISVSDAVYQIEYKPIFETYGEKLYIKIVTQKEGISNQYDLQYMVQQQSYILKIEGGNRNVPEDVEILNLYANIKELYYGAYNEVDNNEIQSIMWSGAYLDSGEQITNSDGEIFQFKQNQLNQKVDLSQIDKKETEFKFGVEVEYKQLIKSQSVIIKIGENSQDLKNEIEKIEISEFIFDRQIGCKEDIQGGVIFYKGLQNLKLENYIFRVSLVFENEEIGYKYYYYPYFIINLAQFIDNYEIFDEQDNIAQIKINIQNIVSGQQYEESYQINFKIPFTQGVLSLNPGFGNSISTVFELSADGFFDDEGQLKYKFLYKPDSQLDQVYSLNQFSSSNTLSTVLPYSDTNPCIIVQVINKFGFILEAQQSLNIKQQGDQQQLIQQLYQQSQNENLFKQINQYVIIFLEITQNYNENTNFTVYSDFFQNIFDIFNELLNQQINFDYENTLMDVLSGIFKLQQEFNVLKDLTIEQLDSLIDMISSIKNKEQQQLQQFNQLKSEYAQVYKFAYTLKNHNFLERTQKQLKLLNNAIKVKQQLFDQNSENEGQKRILLSYQNQELQQVLDQISEQINSFSLPNTDYLLYSGDYYKVYAQRMTYNRVKKFLYGDAENAFLNEIDVNLLLSINDQIENGFIDGDNSSSNTYSVQYVEYYQNIFKDDEKFPYQDQDVSVYNLDIRQQNQADNKVNQEDIKLKKGYNIQQIFKYQDDSLDKDKYVCIQQDINDQSWGDKNCETKKFDDYIICQCNTLQVTSVVYDKEFKYVKKESFISKLQFLHWLLLAVVLLEIIFMVTGYFKDKQDSYQEVLVVQDQQVEENAKKSNGVVIQKNGNFNQNNDVNINNLDLAQLSVEKKVSSQSNRVPDSIIRMKKKMSSQKQANPQFPLGTQLQILHHLLQIYFVYDERISRVIRFLNYTTKYFVTIGLTIIAVDMEFYQIVLIAFGICAILSCYTRVMYQFENFYKSQKLYKVVTTLTSMVLQIYFSIIAILFNEKLNDGESSKCGPAILIGFLIDLIIFQTLMGFLGYYIYKKTKSQSIFTRPIYNIIMIQQKLQ</sequence>
<feature type="transmembrane region" description="Helical" evidence="1">
    <location>
        <begin position="1604"/>
        <end position="1624"/>
    </location>
</feature>
<dbReference type="InParanoid" id="A0A0V0QQ72"/>